<dbReference type="HAMAP" id="MF_01114">
    <property type="entry name" value="RecX"/>
    <property type="match status" value="1"/>
</dbReference>
<keyword evidence="4 5" id="KW-0963">Cytoplasm</keyword>
<evidence type="ECO:0000256" key="3">
    <source>
        <dbReference type="ARBA" id="ARBA00018111"/>
    </source>
</evidence>
<dbReference type="InterPro" id="IPR003783">
    <property type="entry name" value="Regulatory_RecX"/>
</dbReference>
<feature type="domain" description="RecX first three-helical" evidence="8">
    <location>
        <begin position="62"/>
        <end position="100"/>
    </location>
</feature>
<evidence type="ECO:0000256" key="1">
    <source>
        <dbReference type="ARBA" id="ARBA00004496"/>
    </source>
</evidence>
<reference evidence="10" key="1">
    <citation type="submission" date="2017-09" db="EMBL/GenBank/DDBJ databases">
        <title>Depth-based differentiation of microbial function through sediment-hosted aquifers and enrichment of novel symbionts in the deep terrestrial subsurface.</title>
        <authorList>
            <person name="Probst A.J."/>
            <person name="Ladd B."/>
            <person name="Jarett J.K."/>
            <person name="Geller-Mcgrath D.E."/>
            <person name="Sieber C.M.K."/>
            <person name="Emerson J.B."/>
            <person name="Anantharaman K."/>
            <person name="Thomas B.C."/>
            <person name="Malmstrom R."/>
            <person name="Stieglmeier M."/>
            <person name="Klingl A."/>
            <person name="Woyke T."/>
            <person name="Ryan C.M."/>
            <person name="Banfield J.F."/>
        </authorList>
    </citation>
    <scope>NUCLEOTIDE SEQUENCE [LARGE SCALE GENOMIC DNA]</scope>
</reference>
<evidence type="ECO:0000259" key="8">
    <source>
        <dbReference type="Pfam" id="PF21982"/>
    </source>
</evidence>
<evidence type="ECO:0000313" key="10">
    <source>
        <dbReference type="Proteomes" id="UP000230033"/>
    </source>
</evidence>
<dbReference type="InterPro" id="IPR053925">
    <property type="entry name" value="RecX_HTH_3rd"/>
</dbReference>
<evidence type="ECO:0000259" key="7">
    <source>
        <dbReference type="Pfam" id="PF21981"/>
    </source>
</evidence>
<feature type="domain" description="RecX second three-helical" evidence="6">
    <location>
        <begin position="107"/>
        <end position="145"/>
    </location>
</feature>
<organism evidence="9 10">
    <name type="scientific">Candidatus Shapirobacteria bacterium CG09_land_8_20_14_0_10_47_13</name>
    <dbReference type="NCBI Taxonomy" id="1974481"/>
    <lineage>
        <taxon>Bacteria</taxon>
        <taxon>Candidatus Shapironibacteriota</taxon>
    </lineage>
</organism>
<evidence type="ECO:0000256" key="5">
    <source>
        <dbReference type="HAMAP-Rule" id="MF_01114"/>
    </source>
</evidence>
<dbReference type="InterPro" id="IPR036388">
    <property type="entry name" value="WH-like_DNA-bd_sf"/>
</dbReference>
<comment type="caution">
    <text evidence="9">The sequence shown here is derived from an EMBL/GenBank/DDBJ whole genome shotgun (WGS) entry which is preliminary data.</text>
</comment>
<evidence type="ECO:0000259" key="6">
    <source>
        <dbReference type="Pfam" id="PF02631"/>
    </source>
</evidence>
<accession>A0A2H0WNL6</accession>
<comment type="function">
    <text evidence="5">Modulates RecA activity.</text>
</comment>
<protein>
    <recommendedName>
        <fullName evidence="3 5">Regulatory protein RecX</fullName>
    </recommendedName>
</protein>
<dbReference type="AlphaFoldDB" id="A0A2H0WNL6"/>
<proteinExistence type="inferred from homology"/>
<sequence length="208" mass="24171">MAKISQISPQKTQQRVNIYLDGKFAFGLDLDNFLKSGLAVGQELTDQEVEKLVFKNDFQKLYDRVLRFISVRPRSRKEISDYLNRKKTPEKLVEKIIGRLAEGGLIDDEAFARWWVEQRVTFRPKGKRALLAELGQKGVDREISEKIIGEEIDEERLAGIAAEKKLRVLKNLPAQELRQKMTNFLLTRGFSWETVKKIVDEKDFEEDN</sequence>
<dbReference type="Pfam" id="PF21982">
    <property type="entry name" value="RecX_HTH1"/>
    <property type="match status" value="1"/>
</dbReference>
<dbReference type="InterPro" id="IPR053926">
    <property type="entry name" value="RecX_HTH_1st"/>
</dbReference>
<name>A0A2H0WNL6_9BACT</name>
<dbReference type="PANTHER" id="PTHR33602">
    <property type="entry name" value="REGULATORY PROTEIN RECX FAMILY PROTEIN"/>
    <property type="match status" value="1"/>
</dbReference>
<dbReference type="PANTHER" id="PTHR33602:SF1">
    <property type="entry name" value="REGULATORY PROTEIN RECX FAMILY PROTEIN"/>
    <property type="match status" value="1"/>
</dbReference>
<dbReference type="Pfam" id="PF21981">
    <property type="entry name" value="RecX_HTH3"/>
    <property type="match status" value="1"/>
</dbReference>
<dbReference type="GO" id="GO:0006282">
    <property type="term" value="P:regulation of DNA repair"/>
    <property type="evidence" value="ECO:0007669"/>
    <property type="project" value="UniProtKB-UniRule"/>
</dbReference>
<evidence type="ECO:0000256" key="4">
    <source>
        <dbReference type="ARBA" id="ARBA00022490"/>
    </source>
</evidence>
<dbReference type="Pfam" id="PF02631">
    <property type="entry name" value="RecX_HTH2"/>
    <property type="match status" value="1"/>
</dbReference>
<evidence type="ECO:0000256" key="2">
    <source>
        <dbReference type="ARBA" id="ARBA00009695"/>
    </source>
</evidence>
<dbReference type="Gene3D" id="1.10.10.10">
    <property type="entry name" value="Winged helix-like DNA-binding domain superfamily/Winged helix DNA-binding domain"/>
    <property type="match status" value="3"/>
</dbReference>
<dbReference type="InterPro" id="IPR053924">
    <property type="entry name" value="RecX_HTH_2nd"/>
</dbReference>
<dbReference type="EMBL" id="PEZJ01000001">
    <property type="protein sequence ID" value="PIS14231.1"/>
    <property type="molecule type" value="Genomic_DNA"/>
</dbReference>
<dbReference type="Proteomes" id="UP000230033">
    <property type="component" value="Unassembled WGS sequence"/>
</dbReference>
<gene>
    <name evidence="5" type="primary">recX</name>
    <name evidence="9" type="ORF">COT65_00025</name>
</gene>
<dbReference type="GO" id="GO:0005737">
    <property type="term" value="C:cytoplasm"/>
    <property type="evidence" value="ECO:0007669"/>
    <property type="project" value="UniProtKB-SubCell"/>
</dbReference>
<comment type="similarity">
    <text evidence="2 5">Belongs to the RecX family.</text>
</comment>
<comment type="subcellular location">
    <subcellularLocation>
        <location evidence="1 5">Cytoplasm</location>
    </subcellularLocation>
</comment>
<evidence type="ECO:0000313" key="9">
    <source>
        <dbReference type="EMBL" id="PIS14231.1"/>
    </source>
</evidence>
<feature type="domain" description="RecX third three-helical" evidence="7">
    <location>
        <begin position="154"/>
        <end position="198"/>
    </location>
</feature>